<sequence length="282" mass="32198">MKFPSIKSQLQQQVSAAMLVLKQTQTSNETIGELIEPDRIRLYQIGNFTAVCYRCAIALGLARHYRLSAMEIACQLRDAIAAQSVEFQFLVRVEASGWMEFHLRDRAIALWLEQLFVQHQTEQFDSGEKQEISANLFPIQYAHSRCCSLLRLAHREGAILLNRPQEYSPPWIWLDPISIPWLKGEDTLRFEQAVEWQPIARFLAIADAIAAEAKTSPTQWLKLSTDLSHALLEFERSCRIFGEVRRKTPELAQVRLGLVAIAQFLLGWLLQQKLGIAAPVEL</sequence>
<dbReference type="SMART" id="SM00836">
    <property type="entry name" value="DALR_1"/>
    <property type="match status" value="1"/>
</dbReference>
<keyword evidence="1" id="KW-0436">Ligase</keyword>
<evidence type="ECO:0000313" key="5">
    <source>
        <dbReference type="EMBL" id="MBE9118701.1"/>
    </source>
</evidence>
<accession>A0A8J7DZS6</accession>
<gene>
    <name evidence="5" type="ORF">IQ249_22690</name>
</gene>
<proteinExistence type="predicted"/>
<dbReference type="GO" id="GO:0005524">
    <property type="term" value="F:ATP binding"/>
    <property type="evidence" value="ECO:0007669"/>
    <property type="project" value="UniProtKB-KW"/>
</dbReference>
<dbReference type="InterPro" id="IPR009080">
    <property type="entry name" value="tRNAsynth_Ia_anticodon-bd"/>
</dbReference>
<dbReference type="RefSeq" id="WP_194031791.1">
    <property type="nucleotide sequence ID" value="NZ_JADEWZ010000056.1"/>
</dbReference>
<reference evidence="5" key="1">
    <citation type="submission" date="2020-10" db="EMBL/GenBank/DDBJ databases">
        <authorList>
            <person name="Castelo-Branco R."/>
            <person name="Eusebio N."/>
            <person name="Adriana R."/>
            <person name="Vieira A."/>
            <person name="Brugerolle De Fraissinette N."/>
            <person name="Rezende De Castro R."/>
            <person name="Schneider M.P."/>
            <person name="Vasconcelos V."/>
            <person name="Leao P.N."/>
        </authorList>
    </citation>
    <scope>NUCLEOTIDE SEQUENCE</scope>
    <source>
        <strain evidence="5">LEGE 07157</strain>
    </source>
</reference>
<evidence type="ECO:0000256" key="3">
    <source>
        <dbReference type="ARBA" id="ARBA00022840"/>
    </source>
</evidence>
<evidence type="ECO:0000256" key="1">
    <source>
        <dbReference type="ARBA" id="ARBA00022598"/>
    </source>
</evidence>
<dbReference type="EMBL" id="JADEWZ010000056">
    <property type="protein sequence ID" value="MBE9118701.1"/>
    <property type="molecule type" value="Genomic_DNA"/>
</dbReference>
<evidence type="ECO:0000259" key="4">
    <source>
        <dbReference type="SMART" id="SM00836"/>
    </source>
</evidence>
<evidence type="ECO:0000313" key="6">
    <source>
        <dbReference type="Proteomes" id="UP000654482"/>
    </source>
</evidence>
<dbReference type="InterPro" id="IPR008909">
    <property type="entry name" value="DALR_anticod-bd"/>
</dbReference>
<dbReference type="Proteomes" id="UP000654482">
    <property type="component" value="Unassembled WGS sequence"/>
</dbReference>
<name>A0A8J7DZS6_9CYAN</name>
<evidence type="ECO:0000256" key="2">
    <source>
        <dbReference type="ARBA" id="ARBA00022741"/>
    </source>
</evidence>
<dbReference type="GO" id="GO:0006420">
    <property type="term" value="P:arginyl-tRNA aminoacylation"/>
    <property type="evidence" value="ECO:0007669"/>
    <property type="project" value="InterPro"/>
</dbReference>
<keyword evidence="3" id="KW-0067">ATP-binding</keyword>
<keyword evidence="2" id="KW-0547">Nucleotide-binding</keyword>
<keyword evidence="6" id="KW-1185">Reference proteome</keyword>
<comment type="caution">
    <text evidence="5">The sequence shown here is derived from an EMBL/GenBank/DDBJ whole genome shotgun (WGS) entry which is preliminary data.</text>
</comment>
<dbReference type="AlphaFoldDB" id="A0A8J7DZS6"/>
<dbReference type="GO" id="GO:0004814">
    <property type="term" value="F:arginine-tRNA ligase activity"/>
    <property type="evidence" value="ECO:0007669"/>
    <property type="project" value="InterPro"/>
</dbReference>
<feature type="domain" description="DALR anticodon binding" evidence="4">
    <location>
        <begin position="139"/>
        <end position="282"/>
    </location>
</feature>
<protein>
    <recommendedName>
        <fullName evidence="4">DALR anticodon binding domain-containing protein</fullName>
    </recommendedName>
</protein>
<dbReference type="Gene3D" id="1.10.730.10">
    <property type="entry name" value="Isoleucyl-tRNA Synthetase, Domain 1"/>
    <property type="match status" value="1"/>
</dbReference>
<organism evidence="5 6">
    <name type="scientific">Lusitaniella coriacea LEGE 07157</name>
    <dbReference type="NCBI Taxonomy" id="945747"/>
    <lineage>
        <taxon>Bacteria</taxon>
        <taxon>Bacillati</taxon>
        <taxon>Cyanobacteriota</taxon>
        <taxon>Cyanophyceae</taxon>
        <taxon>Spirulinales</taxon>
        <taxon>Lusitaniellaceae</taxon>
        <taxon>Lusitaniella</taxon>
    </lineage>
</organism>
<dbReference type="SUPFAM" id="SSF47323">
    <property type="entry name" value="Anticodon-binding domain of a subclass of class I aminoacyl-tRNA synthetases"/>
    <property type="match status" value="1"/>
</dbReference>